<feature type="region of interest" description="Disordered" evidence="1">
    <location>
        <begin position="151"/>
        <end position="176"/>
    </location>
</feature>
<sequence length="176" mass="19468">MAVKRRAIPFPRRRQVSNAARAMQAQNAARLGQAQNLARLRQGRRAFSQRPARVPARSRLAAAVSGRGIAARLDRRPVGGEMKRQPAWSATGALSIPVLTPLFTWLRNLLFRGQQHRQVKRQFVGPLGSKVKPAYPGEPPMTPAGRLAEARGLNQFAARRQASQARQMPRGKKRAA</sequence>
<dbReference type="Proteomes" id="UP000809243">
    <property type="component" value="Unassembled WGS sequence"/>
</dbReference>
<feature type="compositionally biased region" description="Low complexity" evidence="1">
    <location>
        <begin position="155"/>
        <end position="168"/>
    </location>
</feature>
<comment type="caution">
    <text evidence="2">The sequence shown here is derived from an EMBL/GenBank/DDBJ whole genome shotgun (WGS) entry which is preliminary data.</text>
</comment>
<reference evidence="2" key="1">
    <citation type="submission" date="2021-01" db="EMBL/GenBank/DDBJ databases">
        <title>Active Sulfur Cycling in an Early Earth Analoge.</title>
        <authorList>
            <person name="Hahn C.R."/>
            <person name="Youssef N.H."/>
            <person name="Elshahed M."/>
        </authorList>
    </citation>
    <scope>NUCLEOTIDE SEQUENCE</scope>
    <source>
        <strain evidence="2">Zod_Metabat.1151</strain>
    </source>
</reference>
<gene>
    <name evidence="2" type="ORF">JW744_01765</name>
</gene>
<evidence type="ECO:0000313" key="2">
    <source>
        <dbReference type="EMBL" id="MBN2067173.1"/>
    </source>
</evidence>
<proteinExistence type="predicted"/>
<evidence type="ECO:0000256" key="1">
    <source>
        <dbReference type="SAM" id="MobiDB-lite"/>
    </source>
</evidence>
<accession>A0A939C687</accession>
<dbReference type="EMBL" id="JAFGDB010000029">
    <property type="protein sequence ID" value="MBN2067173.1"/>
    <property type="molecule type" value="Genomic_DNA"/>
</dbReference>
<evidence type="ECO:0000313" key="3">
    <source>
        <dbReference type="Proteomes" id="UP000809243"/>
    </source>
</evidence>
<dbReference type="AlphaFoldDB" id="A0A939C687"/>
<organism evidence="2 3">
    <name type="scientific">Candidatus Iainarchaeum sp</name>
    <dbReference type="NCBI Taxonomy" id="3101447"/>
    <lineage>
        <taxon>Archaea</taxon>
        <taxon>Candidatus Iainarchaeota</taxon>
        <taxon>Candidatus Iainarchaeia</taxon>
        <taxon>Candidatus Iainarchaeales</taxon>
        <taxon>Candidatus Iainarchaeaceae</taxon>
        <taxon>Candidatus Iainarchaeum</taxon>
    </lineage>
</organism>
<protein>
    <submittedName>
        <fullName evidence="2">Uncharacterized protein</fullName>
    </submittedName>
</protein>
<name>A0A939C687_9ARCH</name>